<dbReference type="InterPro" id="IPR015422">
    <property type="entry name" value="PyrdxlP-dep_Trfase_small"/>
</dbReference>
<dbReference type="eggNOG" id="COG1932">
    <property type="taxonomic scope" value="Bacteria"/>
</dbReference>
<dbReference type="UniPathway" id="UPA00244">
    <property type="reaction ID" value="UER00311"/>
</dbReference>
<evidence type="ECO:0000256" key="10">
    <source>
        <dbReference type="ARBA" id="ARBA00047630"/>
    </source>
</evidence>
<evidence type="ECO:0000256" key="13">
    <source>
        <dbReference type="RuleBase" id="RU004505"/>
    </source>
</evidence>
<dbReference type="EC" id="2.6.1.52" evidence="12"/>
<dbReference type="RefSeq" id="WP_037545926.1">
    <property type="nucleotide sequence ID" value="NZ_JNUP01000027.1"/>
</dbReference>
<dbReference type="NCBIfam" id="TIGR01364">
    <property type="entry name" value="serC_1"/>
    <property type="match status" value="1"/>
</dbReference>
<dbReference type="PANTHER" id="PTHR43247:SF1">
    <property type="entry name" value="PHOSPHOSERINE AMINOTRANSFERASE"/>
    <property type="match status" value="1"/>
</dbReference>
<evidence type="ECO:0000256" key="2">
    <source>
        <dbReference type="ARBA" id="ARBA00005099"/>
    </source>
</evidence>
<comment type="pathway">
    <text evidence="1 12">Cofactor biosynthesis; pyridoxine 5'-phosphate biosynthesis; pyridoxine 5'-phosphate from D-erythrose 4-phosphate: step 3/5.</text>
</comment>
<evidence type="ECO:0000256" key="11">
    <source>
        <dbReference type="ARBA" id="ARBA00049007"/>
    </source>
</evidence>
<comment type="subunit">
    <text evidence="12">Homodimer.</text>
</comment>
<reference evidence="15 16" key="1">
    <citation type="submission" date="2014-05" db="EMBL/GenBank/DDBJ databases">
        <title>De novo Genome Sequence of Spirocheata sp.</title>
        <authorList>
            <person name="Shivani Y."/>
            <person name="Subhash Y."/>
            <person name="Tushar L."/>
            <person name="Sasikala C."/>
            <person name="Ramana C.V."/>
        </authorList>
    </citation>
    <scope>NUCLEOTIDE SEQUENCE [LARGE SCALE GENOMIC DNA]</scope>
    <source>
        <strain evidence="15 16">JC230</strain>
    </source>
</reference>
<feature type="binding site" evidence="12">
    <location>
        <position position="194"/>
    </location>
    <ligand>
        <name>pyridoxal 5'-phosphate</name>
        <dbReference type="ChEBI" id="CHEBI:597326"/>
    </ligand>
</feature>
<feature type="modified residue" description="N6-(pyridoxal phosphate)lysine" evidence="12">
    <location>
        <position position="195"/>
    </location>
</feature>
<dbReference type="FunFam" id="3.40.640.10:FF:000010">
    <property type="entry name" value="Phosphoserine aminotransferase"/>
    <property type="match status" value="1"/>
</dbReference>
<keyword evidence="12" id="KW-0963">Cytoplasm</keyword>
<keyword evidence="9 12" id="KW-0718">Serine biosynthesis</keyword>
<feature type="binding site" evidence="12">
    <location>
        <position position="152"/>
    </location>
    <ligand>
        <name>pyridoxal 5'-phosphate</name>
        <dbReference type="ChEBI" id="CHEBI:597326"/>
    </ligand>
</feature>
<feature type="binding site" evidence="12">
    <location>
        <position position="42"/>
    </location>
    <ligand>
        <name>L-glutamate</name>
        <dbReference type="ChEBI" id="CHEBI:29985"/>
    </ligand>
</feature>
<feature type="binding site" evidence="12">
    <location>
        <begin position="76"/>
        <end position="77"/>
    </location>
    <ligand>
        <name>pyridoxal 5'-phosphate</name>
        <dbReference type="ChEBI" id="CHEBI:597326"/>
    </ligand>
</feature>
<dbReference type="GO" id="GO:0008615">
    <property type="term" value="P:pyridoxine biosynthetic process"/>
    <property type="evidence" value="ECO:0007669"/>
    <property type="project" value="UniProtKB-UniRule"/>
</dbReference>
<feature type="binding site" evidence="12">
    <location>
        <position position="102"/>
    </location>
    <ligand>
        <name>pyridoxal 5'-phosphate</name>
        <dbReference type="ChEBI" id="CHEBI:597326"/>
    </ligand>
</feature>
<accession>A0A098R0I1</accession>
<dbReference type="UniPathway" id="UPA00135">
    <property type="reaction ID" value="UER00197"/>
</dbReference>
<evidence type="ECO:0000313" key="16">
    <source>
        <dbReference type="Proteomes" id="UP000029692"/>
    </source>
</evidence>
<comment type="caution">
    <text evidence="12">Lacks conserved residue(s) required for the propagation of feature annotation.</text>
</comment>
<evidence type="ECO:0000256" key="6">
    <source>
        <dbReference type="ARBA" id="ARBA00022679"/>
    </source>
</evidence>
<keyword evidence="5 12" id="KW-0028">Amino-acid biosynthesis</keyword>
<dbReference type="Proteomes" id="UP000029692">
    <property type="component" value="Unassembled WGS sequence"/>
</dbReference>
<evidence type="ECO:0000313" key="15">
    <source>
        <dbReference type="EMBL" id="KGE73449.1"/>
    </source>
</evidence>
<dbReference type="InterPro" id="IPR000192">
    <property type="entry name" value="Aminotrans_V_dom"/>
</dbReference>
<keyword evidence="16" id="KW-1185">Reference proteome</keyword>
<dbReference type="HAMAP" id="MF_00160">
    <property type="entry name" value="SerC_aminotrans_5"/>
    <property type="match status" value="1"/>
</dbReference>
<comment type="catalytic activity">
    <reaction evidence="11 12 13">
        <text>O-phospho-L-serine + 2-oxoglutarate = 3-phosphooxypyruvate + L-glutamate</text>
        <dbReference type="Rhea" id="RHEA:14329"/>
        <dbReference type="ChEBI" id="CHEBI:16810"/>
        <dbReference type="ChEBI" id="CHEBI:18110"/>
        <dbReference type="ChEBI" id="CHEBI:29985"/>
        <dbReference type="ChEBI" id="CHEBI:57524"/>
        <dbReference type="EC" id="2.6.1.52"/>
    </reaction>
</comment>
<dbReference type="PIRSF" id="PIRSF000525">
    <property type="entry name" value="SerC"/>
    <property type="match status" value="1"/>
</dbReference>
<dbReference type="AlphaFoldDB" id="A0A098R0I1"/>
<keyword evidence="6 12" id="KW-0808">Transferase</keyword>
<gene>
    <name evidence="12" type="primary">serC</name>
    <name evidence="15" type="ORF">DC28_03435</name>
</gene>
<dbReference type="InterPro" id="IPR022278">
    <property type="entry name" value="Pser_aminoTfrase"/>
</dbReference>
<dbReference type="GO" id="GO:0006564">
    <property type="term" value="P:L-serine biosynthetic process"/>
    <property type="evidence" value="ECO:0007669"/>
    <property type="project" value="UniProtKB-UniRule"/>
</dbReference>
<evidence type="ECO:0000256" key="3">
    <source>
        <dbReference type="ARBA" id="ARBA00006904"/>
    </source>
</evidence>
<evidence type="ECO:0000259" key="14">
    <source>
        <dbReference type="Pfam" id="PF00266"/>
    </source>
</evidence>
<dbReference type="GO" id="GO:0004648">
    <property type="term" value="F:O-phospho-L-serine:2-oxoglutarate aminotransferase activity"/>
    <property type="evidence" value="ECO:0007669"/>
    <property type="project" value="UniProtKB-UniRule"/>
</dbReference>
<comment type="caution">
    <text evidence="15">The sequence shown here is derived from an EMBL/GenBank/DDBJ whole genome shotgun (WGS) entry which is preliminary data.</text>
</comment>
<comment type="subcellular location">
    <subcellularLocation>
        <location evidence="12">Cytoplasm</location>
    </subcellularLocation>
</comment>
<dbReference type="InterPro" id="IPR020578">
    <property type="entry name" value="Aminotrans_V_PyrdxlP_BS"/>
</dbReference>
<comment type="cofactor">
    <cofactor evidence="12">
        <name>pyridoxal 5'-phosphate</name>
        <dbReference type="ChEBI" id="CHEBI:597326"/>
    </cofactor>
    <text evidence="12">Binds 1 pyridoxal phosphate per subunit.</text>
</comment>
<keyword evidence="8 12" id="KW-0664">Pyridoxine biosynthesis</keyword>
<evidence type="ECO:0000256" key="1">
    <source>
        <dbReference type="ARBA" id="ARBA00004915"/>
    </source>
</evidence>
<evidence type="ECO:0000256" key="9">
    <source>
        <dbReference type="ARBA" id="ARBA00023299"/>
    </source>
</evidence>
<dbReference type="SUPFAM" id="SSF53383">
    <property type="entry name" value="PLP-dependent transferases"/>
    <property type="match status" value="1"/>
</dbReference>
<feature type="binding site" evidence="12">
    <location>
        <position position="171"/>
    </location>
    <ligand>
        <name>pyridoxal 5'-phosphate</name>
        <dbReference type="ChEBI" id="CHEBI:597326"/>
    </ligand>
</feature>
<evidence type="ECO:0000256" key="8">
    <source>
        <dbReference type="ARBA" id="ARBA00023096"/>
    </source>
</evidence>
<dbReference type="InterPro" id="IPR015421">
    <property type="entry name" value="PyrdxlP-dep_Trfase_major"/>
</dbReference>
<comment type="pathway">
    <text evidence="2 12 13">Amino-acid biosynthesis; L-serine biosynthesis; L-serine from 3-phospho-D-glycerate: step 2/3.</text>
</comment>
<dbReference type="STRING" id="1480694.DC28_03435"/>
<keyword evidence="4 12" id="KW-0032">Aminotransferase</keyword>
<dbReference type="FunFam" id="3.90.1150.10:FF:000006">
    <property type="entry name" value="Phosphoserine aminotransferase"/>
    <property type="match status" value="1"/>
</dbReference>
<dbReference type="GO" id="GO:0030170">
    <property type="term" value="F:pyridoxal phosphate binding"/>
    <property type="evidence" value="ECO:0007669"/>
    <property type="project" value="UniProtKB-UniRule"/>
</dbReference>
<dbReference type="Gene3D" id="3.90.1150.10">
    <property type="entry name" value="Aspartate Aminotransferase, domain 1"/>
    <property type="match status" value="1"/>
</dbReference>
<name>A0A098R0I1_9SPIO</name>
<organism evidence="15 16">
    <name type="scientific">Spirochaeta lutea</name>
    <dbReference type="NCBI Taxonomy" id="1480694"/>
    <lineage>
        <taxon>Bacteria</taxon>
        <taxon>Pseudomonadati</taxon>
        <taxon>Spirochaetota</taxon>
        <taxon>Spirochaetia</taxon>
        <taxon>Spirochaetales</taxon>
        <taxon>Spirochaetaceae</taxon>
        <taxon>Spirochaeta</taxon>
    </lineage>
</organism>
<dbReference type="InterPro" id="IPR015424">
    <property type="entry name" value="PyrdxlP-dep_Trfase"/>
</dbReference>
<dbReference type="NCBIfam" id="NF003764">
    <property type="entry name" value="PRK05355.1"/>
    <property type="match status" value="1"/>
</dbReference>
<sequence>MARKFNFYAGPSTLPLPVLEELQAELVDYKGMGLSLVETSHRSKEYDEVHNGAISKVKSLLGLPDNYKVMFIQGGATMQFSMIPMNLLGPGKTSNFINSGAWAKKAIADAKIYGDVEVLYDGKDTNYTTLPDPSSVKTTPSAEYLHITSNETIGGIQWKSFPKTEAPLIADMSSDIMSRPLPVEDFGMIYAGAQKNLGPSGVTLVIMRDDLIAKANQNLGAYLKYATHADSDSLYNTPPVFSIYALGKVLTWIESQGGLAGIEKKNREKAQVVYNAIEAAGGFYKSPVDSAVRSDMNIVFTLADSQLDKEFLAGTAELGMLGLKGHRSVGGFRASLYNAMPLEGAKALAQYMADFAKKHG</sequence>
<dbReference type="EMBL" id="JNUP01000027">
    <property type="protein sequence ID" value="KGE73449.1"/>
    <property type="molecule type" value="Genomic_DNA"/>
</dbReference>
<evidence type="ECO:0000256" key="12">
    <source>
        <dbReference type="HAMAP-Rule" id="MF_00160"/>
    </source>
</evidence>
<comment type="catalytic activity">
    <reaction evidence="10 12">
        <text>4-(phosphooxy)-L-threonine + 2-oxoglutarate = (R)-3-hydroxy-2-oxo-4-phosphooxybutanoate + L-glutamate</text>
        <dbReference type="Rhea" id="RHEA:16573"/>
        <dbReference type="ChEBI" id="CHEBI:16810"/>
        <dbReference type="ChEBI" id="CHEBI:29985"/>
        <dbReference type="ChEBI" id="CHEBI:58452"/>
        <dbReference type="ChEBI" id="CHEBI:58538"/>
        <dbReference type="EC" id="2.6.1.52"/>
    </reaction>
</comment>
<dbReference type="Gene3D" id="3.40.640.10">
    <property type="entry name" value="Type I PLP-dependent aspartate aminotransferase-like (Major domain)"/>
    <property type="match status" value="1"/>
</dbReference>
<comment type="function">
    <text evidence="12">Catalyzes the reversible conversion of 3-phosphohydroxypyruvate to phosphoserine and of 3-hydroxy-2-oxo-4-phosphonooxybutanoate to phosphohydroxythreonine.</text>
</comment>
<dbReference type="OrthoDB" id="9809412at2"/>
<evidence type="ECO:0000256" key="5">
    <source>
        <dbReference type="ARBA" id="ARBA00022605"/>
    </source>
</evidence>
<keyword evidence="7 12" id="KW-0663">Pyridoxal phosphate</keyword>
<dbReference type="PANTHER" id="PTHR43247">
    <property type="entry name" value="PHOSPHOSERINE AMINOTRANSFERASE"/>
    <property type="match status" value="1"/>
</dbReference>
<comment type="similarity">
    <text evidence="3 12">Belongs to the class-V pyridoxal-phosphate-dependent aminotransferase family. SerC subfamily.</text>
</comment>
<dbReference type="Pfam" id="PF00266">
    <property type="entry name" value="Aminotran_5"/>
    <property type="match status" value="1"/>
</dbReference>
<evidence type="ECO:0000256" key="4">
    <source>
        <dbReference type="ARBA" id="ARBA00022576"/>
    </source>
</evidence>
<dbReference type="PROSITE" id="PS00595">
    <property type="entry name" value="AA_TRANSFER_CLASS_5"/>
    <property type="match status" value="1"/>
</dbReference>
<protein>
    <recommendedName>
        <fullName evidence="12">Phosphoserine aminotransferase</fullName>
        <ecNumber evidence="12">2.6.1.52</ecNumber>
    </recommendedName>
    <alternativeName>
        <fullName evidence="12">Phosphohydroxythreonine aminotransferase</fullName>
        <shortName evidence="12">PSAT</shortName>
    </alternativeName>
</protein>
<dbReference type="GO" id="GO:0005737">
    <property type="term" value="C:cytoplasm"/>
    <property type="evidence" value="ECO:0007669"/>
    <property type="project" value="UniProtKB-SubCell"/>
</dbReference>
<evidence type="ECO:0000256" key="7">
    <source>
        <dbReference type="ARBA" id="ARBA00022898"/>
    </source>
</evidence>
<proteinExistence type="inferred from homology"/>
<feature type="domain" description="Aminotransferase class V" evidence="14">
    <location>
        <begin position="5"/>
        <end position="348"/>
    </location>
</feature>
<feature type="binding site" evidence="12">
    <location>
        <begin position="236"/>
        <end position="237"/>
    </location>
    <ligand>
        <name>pyridoxal 5'-phosphate</name>
        <dbReference type="ChEBI" id="CHEBI:597326"/>
    </ligand>
</feature>